<dbReference type="AlphaFoldDB" id="A0A1C3NYH0"/>
<dbReference type="SMART" id="SM00347">
    <property type="entry name" value="HTH_MARR"/>
    <property type="match status" value="1"/>
</dbReference>
<dbReference type="Gene3D" id="1.10.10.10">
    <property type="entry name" value="Winged helix-like DNA-binding domain superfamily/Winged helix DNA-binding domain"/>
    <property type="match status" value="1"/>
</dbReference>
<dbReference type="InterPro" id="IPR036390">
    <property type="entry name" value="WH_DNA-bd_sf"/>
</dbReference>
<evidence type="ECO:0000313" key="3">
    <source>
        <dbReference type="Proteomes" id="UP000199013"/>
    </source>
</evidence>
<dbReference type="PRINTS" id="PR00598">
    <property type="entry name" value="HTHMARR"/>
</dbReference>
<dbReference type="InterPro" id="IPR036388">
    <property type="entry name" value="WH-like_DNA-bd_sf"/>
</dbReference>
<dbReference type="Proteomes" id="UP000199013">
    <property type="component" value="Unassembled WGS sequence"/>
</dbReference>
<keyword evidence="3" id="KW-1185">Reference proteome</keyword>
<dbReference type="GO" id="GO:0006950">
    <property type="term" value="P:response to stress"/>
    <property type="evidence" value="ECO:0007669"/>
    <property type="project" value="TreeGrafter"/>
</dbReference>
<accession>A0A1C3NYH0</accession>
<dbReference type="PANTHER" id="PTHR33164:SF57">
    <property type="entry name" value="MARR-FAMILY TRANSCRIPTIONAL REGULATOR"/>
    <property type="match status" value="1"/>
</dbReference>
<proteinExistence type="predicted"/>
<dbReference type="InterPro" id="IPR000835">
    <property type="entry name" value="HTH_MarR-typ"/>
</dbReference>
<evidence type="ECO:0000313" key="2">
    <source>
        <dbReference type="EMBL" id="SBW22613.1"/>
    </source>
</evidence>
<dbReference type="Pfam" id="PF01047">
    <property type="entry name" value="MarR"/>
    <property type="match status" value="1"/>
</dbReference>
<dbReference type="GO" id="GO:0003700">
    <property type="term" value="F:DNA-binding transcription factor activity"/>
    <property type="evidence" value="ECO:0007669"/>
    <property type="project" value="InterPro"/>
</dbReference>
<name>A0A1C3NYH0_9ACTN</name>
<gene>
    <name evidence="2" type="ORF">FDG2_2874</name>
</gene>
<sequence>MTSTAQTDQAITDAAVALNTAGCWLLSPATKRRIAAEATLTLPAGDYTLLTQIDRWQPVRLSTIAERLEVDRSSLSPQTQRLEGAGLIRRLPDPLDHRAQLVEVTEQGHAVLERLWAARSRALAELVADWAPEDVHRLTASLTNLATSIGSRVHREDAR</sequence>
<dbReference type="PANTHER" id="PTHR33164">
    <property type="entry name" value="TRANSCRIPTIONAL REGULATOR, MARR FAMILY"/>
    <property type="match status" value="1"/>
</dbReference>
<dbReference type="PROSITE" id="PS50995">
    <property type="entry name" value="HTH_MARR_2"/>
    <property type="match status" value="1"/>
</dbReference>
<organism evidence="2 3">
    <name type="scientific">Candidatus Protofrankia californiensis</name>
    <dbReference type="NCBI Taxonomy" id="1839754"/>
    <lineage>
        <taxon>Bacteria</taxon>
        <taxon>Bacillati</taxon>
        <taxon>Actinomycetota</taxon>
        <taxon>Actinomycetes</taxon>
        <taxon>Frankiales</taxon>
        <taxon>Frankiaceae</taxon>
        <taxon>Protofrankia</taxon>
    </lineage>
</organism>
<dbReference type="SUPFAM" id="SSF46785">
    <property type="entry name" value="Winged helix' DNA-binding domain"/>
    <property type="match status" value="1"/>
</dbReference>
<protein>
    <recommendedName>
        <fullName evidence="1">HTH marR-type domain-containing protein</fullName>
    </recommendedName>
</protein>
<feature type="domain" description="HTH marR-type" evidence="1">
    <location>
        <begin position="4"/>
        <end position="147"/>
    </location>
</feature>
<reference evidence="3" key="1">
    <citation type="submission" date="2016-02" db="EMBL/GenBank/DDBJ databases">
        <authorList>
            <person name="Wibberg D."/>
        </authorList>
    </citation>
    <scope>NUCLEOTIDE SEQUENCE [LARGE SCALE GENOMIC DNA]</scope>
</reference>
<dbReference type="EMBL" id="FLUV01001209">
    <property type="protein sequence ID" value="SBW22613.1"/>
    <property type="molecule type" value="Genomic_DNA"/>
</dbReference>
<dbReference type="InterPro" id="IPR039422">
    <property type="entry name" value="MarR/SlyA-like"/>
</dbReference>
<evidence type="ECO:0000259" key="1">
    <source>
        <dbReference type="PROSITE" id="PS50995"/>
    </source>
</evidence>